<dbReference type="STRING" id="106634.TVD_09905"/>
<dbReference type="HAMAP" id="MF_00223">
    <property type="entry name" value="FolE"/>
    <property type="match status" value="1"/>
</dbReference>
<keyword evidence="6" id="KW-0342">GTP-binding</keyword>
<comment type="similarity">
    <text evidence="3 6">Belongs to the GTP cyclohydrolase I family.</text>
</comment>
<evidence type="ECO:0000313" key="9">
    <source>
        <dbReference type="EMBL" id="AKJ95652.1"/>
    </source>
</evidence>
<evidence type="ECO:0000256" key="3">
    <source>
        <dbReference type="ARBA" id="ARBA00008085"/>
    </source>
</evidence>
<keyword evidence="5 6" id="KW-0378">Hydrolase</keyword>
<dbReference type="NCBIfam" id="TIGR00063">
    <property type="entry name" value="folE"/>
    <property type="match status" value="1"/>
</dbReference>
<dbReference type="InterPro" id="IPR001474">
    <property type="entry name" value="GTP_CycHdrlase_I"/>
</dbReference>
<comment type="catalytic activity">
    <reaction evidence="1 6">
        <text>GTP + H2O = 7,8-dihydroneopterin 3'-triphosphate + formate + H(+)</text>
        <dbReference type="Rhea" id="RHEA:17473"/>
        <dbReference type="ChEBI" id="CHEBI:15377"/>
        <dbReference type="ChEBI" id="CHEBI:15378"/>
        <dbReference type="ChEBI" id="CHEBI:15740"/>
        <dbReference type="ChEBI" id="CHEBI:37565"/>
        <dbReference type="ChEBI" id="CHEBI:58462"/>
        <dbReference type="EC" id="3.5.4.16"/>
    </reaction>
</comment>
<dbReference type="Pfam" id="PF01227">
    <property type="entry name" value="GTP_cyclohydroI"/>
    <property type="match status" value="1"/>
</dbReference>
<keyword evidence="6" id="KW-0547">Nucleotide-binding</keyword>
<evidence type="ECO:0000256" key="1">
    <source>
        <dbReference type="ARBA" id="ARBA00001052"/>
    </source>
</evidence>
<evidence type="ECO:0000256" key="6">
    <source>
        <dbReference type="HAMAP-Rule" id="MF_00223"/>
    </source>
</evidence>
<dbReference type="Gene3D" id="3.30.1130.10">
    <property type="match status" value="1"/>
</dbReference>
<dbReference type="InterPro" id="IPR020602">
    <property type="entry name" value="GTP_CycHdrlase_I_dom"/>
</dbReference>
<comment type="subunit">
    <text evidence="6">Homopolymer.</text>
</comment>
<dbReference type="KEGG" id="tvr:TVD_09905"/>
<evidence type="ECO:0000256" key="5">
    <source>
        <dbReference type="ARBA" id="ARBA00022801"/>
    </source>
</evidence>
<dbReference type="GO" id="GO:0006730">
    <property type="term" value="P:one-carbon metabolic process"/>
    <property type="evidence" value="ECO:0007669"/>
    <property type="project" value="UniProtKB-UniRule"/>
</dbReference>
<dbReference type="EMBL" id="CP011367">
    <property type="protein sequence ID" value="AKJ95652.1"/>
    <property type="molecule type" value="Genomic_DNA"/>
</dbReference>
<comment type="pathway">
    <text evidence="2 6">Cofactor biosynthesis; 7,8-dihydroneopterin triphosphate biosynthesis; 7,8-dihydroneopterin triphosphate from GTP: step 1/1.</text>
</comment>
<gene>
    <name evidence="6" type="primary">folE</name>
    <name evidence="9" type="ORF">TVD_09905</name>
</gene>
<dbReference type="NCBIfam" id="NF006825">
    <property type="entry name" value="PRK09347.1-2"/>
    <property type="match status" value="1"/>
</dbReference>
<dbReference type="PANTHER" id="PTHR11109">
    <property type="entry name" value="GTP CYCLOHYDROLASE I"/>
    <property type="match status" value="1"/>
</dbReference>
<keyword evidence="6" id="KW-0479">Metal-binding</keyword>
<dbReference type="GO" id="GO:0008270">
    <property type="term" value="F:zinc ion binding"/>
    <property type="evidence" value="ECO:0007669"/>
    <property type="project" value="UniProtKB-UniRule"/>
</dbReference>
<dbReference type="GO" id="GO:0046654">
    <property type="term" value="P:tetrahydrofolate biosynthetic process"/>
    <property type="evidence" value="ECO:0007669"/>
    <property type="project" value="UniProtKB-UniRule"/>
</dbReference>
<organism evidence="9 10">
    <name type="scientific">Thioalkalivibrio versutus</name>
    <dbReference type="NCBI Taxonomy" id="106634"/>
    <lineage>
        <taxon>Bacteria</taxon>
        <taxon>Pseudomonadati</taxon>
        <taxon>Pseudomonadota</taxon>
        <taxon>Gammaproteobacteria</taxon>
        <taxon>Chromatiales</taxon>
        <taxon>Ectothiorhodospiraceae</taxon>
        <taxon>Thioalkalivibrio</taxon>
    </lineage>
</organism>
<dbReference type="EC" id="3.5.4.16" evidence="6"/>
<dbReference type="InterPro" id="IPR043133">
    <property type="entry name" value="GTP-CH-I_C/QueF"/>
</dbReference>
<dbReference type="UniPathway" id="UPA00848">
    <property type="reaction ID" value="UER00151"/>
</dbReference>
<dbReference type="FunFam" id="3.30.1130.10:FF:000001">
    <property type="entry name" value="GTP cyclohydrolase 1"/>
    <property type="match status" value="1"/>
</dbReference>
<proteinExistence type="inferred from homology"/>
<evidence type="ECO:0000256" key="2">
    <source>
        <dbReference type="ARBA" id="ARBA00005080"/>
    </source>
</evidence>
<dbReference type="CDD" id="cd00642">
    <property type="entry name" value="GTP_cyclohydro1"/>
    <property type="match status" value="1"/>
</dbReference>
<evidence type="ECO:0000313" key="10">
    <source>
        <dbReference type="Proteomes" id="UP000064201"/>
    </source>
</evidence>
<sequence length="217" mass="24081">MNENKEPSMNADARMADEPTATPASGQPLAAPEQLAEHYREILAGLGENPQREGLRDTPMRAAKAMQYLTRGYQQDLDTIVNDALFSSDNDEMVLLRDIELYSLCEHHLLPIIGKVHVAYLPDGKVIGLSKIARIVDMFAARLQIQESLTREIAEALMQVTGAKGVGVVVDAKHMCMTMRGVEKQHSSMATSVMLGAFREDGRTRREFLNLIRGSRD</sequence>
<dbReference type="InterPro" id="IPR018234">
    <property type="entry name" value="GTP_CycHdrlase_I_CS"/>
</dbReference>
<dbReference type="PATRIC" id="fig|106634.4.peg.2030"/>
<reference evidence="9 10" key="1">
    <citation type="submission" date="2015-04" db="EMBL/GenBank/DDBJ databases">
        <title>Complete Sequence for the Genome of the Thioalkalivibrio versutus D301.</title>
        <authorList>
            <person name="Mu T."/>
            <person name="Zhou J."/>
            <person name="Xu X."/>
        </authorList>
    </citation>
    <scope>NUCLEOTIDE SEQUENCE [LARGE SCALE GENOMIC DNA]</scope>
    <source>
        <strain evidence="9 10">D301</strain>
    </source>
</reference>
<dbReference type="GO" id="GO:0006729">
    <property type="term" value="P:tetrahydrobiopterin biosynthetic process"/>
    <property type="evidence" value="ECO:0007669"/>
    <property type="project" value="TreeGrafter"/>
</dbReference>
<feature type="binding site" evidence="6">
    <location>
        <position position="108"/>
    </location>
    <ligand>
        <name>Zn(2+)</name>
        <dbReference type="ChEBI" id="CHEBI:29105"/>
    </ligand>
</feature>
<feature type="binding site" evidence="6">
    <location>
        <position position="176"/>
    </location>
    <ligand>
        <name>Zn(2+)</name>
        <dbReference type="ChEBI" id="CHEBI:29105"/>
    </ligand>
</feature>
<dbReference type="GO" id="GO:0005737">
    <property type="term" value="C:cytoplasm"/>
    <property type="evidence" value="ECO:0007669"/>
    <property type="project" value="TreeGrafter"/>
</dbReference>
<dbReference type="PANTHER" id="PTHR11109:SF7">
    <property type="entry name" value="GTP CYCLOHYDROLASE 1"/>
    <property type="match status" value="1"/>
</dbReference>
<feature type="binding site" evidence="6">
    <location>
        <position position="105"/>
    </location>
    <ligand>
        <name>Zn(2+)</name>
        <dbReference type="ChEBI" id="CHEBI:29105"/>
    </ligand>
</feature>
<name>A0A0G3G849_9GAMM</name>
<keyword evidence="10" id="KW-1185">Reference proteome</keyword>
<feature type="domain" description="GTP cyclohydrolase I" evidence="8">
    <location>
        <begin position="36"/>
        <end position="213"/>
    </location>
</feature>
<dbReference type="RefSeq" id="WP_018937905.1">
    <property type="nucleotide sequence ID" value="NZ_CP011367.1"/>
</dbReference>
<dbReference type="AlphaFoldDB" id="A0A0G3G849"/>
<evidence type="ECO:0000256" key="4">
    <source>
        <dbReference type="ARBA" id="ARBA00022563"/>
    </source>
</evidence>
<dbReference type="GO" id="GO:0005525">
    <property type="term" value="F:GTP binding"/>
    <property type="evidence" value="ECO:0007669"/>
    <property type="project" value="UniProtKB-KW"/>
</dbReference>
<evidence type="ECO:0000256" key="7">
    <source>
        <dbReference type="SAM" id="MobiDB-lite"/>
    </source>
</evidence>
<accession>A0A0G3G849</accession>
<dbReference type="NCBIfam" id="NF006826">
    <property type="entry name" value="PRK09347.1-3"/>
    <property type="match status" value="1"/>
</dbReference>
<dbReference type="PROSITE" id="PS00859">
    <property type="entry name" value="GTP_CYCLOHYDROL_1_1"/>
    <property type="match status" value="1"/>
</dbReference>
<protein>
    <recommendedName>
        <fullName evidence="6">GTP cyclohydrolase 1</fullName>
        <ecNumber evidence="6">3.5.4.16</ecNumber>
    </recommendedName>
    <alternativeName>
        <fullName evidence="6">GTP cyclohydrolase I</fullName>
        <shortName evidence="6">GTP-CH-I</shortName>
    </alternativeName>
</protein>
<dbReference type="InterPro" id="IPR043134">
    <property type="entry name" value="GTP-CH-I_N"/>
</dbReference>
<keyword evidence="4 6" id="KW-0554">One-carbon metabolism</keyword>
<evidence type="ECO:0000259" key="8">
    <source>
        <dbReference type="Pfam" id="PF01227"/>
    </source>
</evidence>
<keyword evidence="6" id="KW-0862">Zinc</keyword>
<dbReference type="Gene3D" id="1.10.286.10">
    <property type="match status" value="1"/>
</dbReference>
<dbReference type="Proteomes" id="UP000064201">
    <property type="component" value="Chromosome"/>
</dbReference>
<dbReference type="OrthoDB" id="9801207at2"/>
<dbReference type="GO" id="GO:0003934">
    <property type="term" value="F:GTP cyclohydrolase I activity"/>
    <property type="evidence" value="ECO:0007669"/>
    <property type="project" value="UniProtKB-UniRule"/>
</dbReference>
<feature type="region of interest" description="Disordered" evidence="7">
    <location>
        <begin position="1"/>
        <end position="32"/>
    </location>
</feature>
<dbReference type="SUPFAM" id="SSF55620">
    <property type="entry name" value="Tetrahydrobiopterin biosynthesis enzymes-like"/>
    <property type="match status" value="1"/>
</dbReference>